<feature type="domain" description="AB hydrolase-1" evidence="2">
    <location>
        <begin position="50"/>
        <end position="317"/>
    </location>
</feature>
<accession>A0A4R6VRJ3</accession>
<comment type="caution">
    <text evidence="3">The sequence shown here is derived from an EMBL/GenBank/DDBJ whole genome shotgun (WGS) entry which is preliminary data.</text>
</comment>
<reference evidence="3 4" key="1">
    <citation type="submission" date="2019-03" db="EMBL/GenBank/DDBJ databases">
        <title>Genomic Encyclopedia of Type Strains, Phase IV (KMG-IV): sequencing the most valuable type-strain genomes for metagenomic binning, comparative biology and taxonomic classification.</title>
        <authorList>
            <person name="Goeker M."/>
        </authorList>
    </citation>
    <scope>NUCLEOTIDE SEQUENCE [LARGE SCALE GENOMIC DNA]</scope>
    <source>
        <strain evidence="3 4">DSM 45775</strain>
    </source>
</reference>
<dbReference type="EMBL" id="SNYO01000001">
    <property type="protein sequence ID" value="TDQ65186.1"/>
    <property type="molecule type" value="Genomic_DNA"/>
</dbReference>
<evidence type="ECO:0000259" key="2">
    <source>
        <dbReference type="Pfam" id="PF00561"/>
    </source>
</evidence>
<dbReference type="Pfam" id="PF00561">
    <property type="entry name" value="Abhydrolase_1"/>
    <property type="match status" value="1"/>
</dbReference>
<dbReference type="InterPro" id="IPR008220">
    <property type="entry name" value="HAT_MetX-like"/>
</dbReference>
<dbReference type="SUPFAM" id="SSF53474">
    <property type="entry name" value="alpha/beta-Hydrolases"/>
    <property type="match status" value="1"/>
</dbReference>
<evidence type="ECO:0000313" key="4">
    <source>
        <dbReference type="Proteomes" id="UP000295705"/>
    </source>
</evidence>
<proteinExistence type="predicted"/>
<feature type="active site" evidence="1">
    <location>
        <position position="287"/>
    </location>
</feature>
<evidence type="ECO:0000256" key="1">
    <source>
        <dbReference type="PIRSR" id="PIRSR000443-1"/>
    </source>
</evidence>
<keyword evidence="3" id="KW-0808">Transferase</keyword>
<evidence type="ECO:0000313" key="3">
    <source>
        <dbReference type="EMBL" id="TDQ65186.1"/>
    </source>
</evidence>
<dbReference type="OrthoDB" id="9800754at2"/>
<dbReference type="Proteomes" id="UP000295705">
    <property type="component" value="Unassembled WGS sequence"/>
</dbReference>
<protein>
    <submittedName>
        <fullName evidence="3">Homoserine O-acetyltransferase</fullName>
    </submittedName>
</protein>
<dbReference type="GO" id="GO:0016747">
    <property type="term" value="F:acyltransferase activity, transferring groups other than amino-acyl groups"/>
    <property type="evidence" value="ECO:0007669"/>
    <property type="project" value="InterPro"/>
</dbReference>
<gene>
    <name evidence="3" type="ORF">EV188_101435</name>
</gene>
<organism evidence="3 4">
    <name type="scientific">Actinomycetospora succinea</name>
    <dbReference type="NCBI Taxonomy" id="663603"/>
    <lineage>
        <taxon>Bacteria</taxon>
        <taxon>Bacillati</taxon>
        <taxon>Actinomycetota</taxon>
        <taxon>Actinomycetes</taxon>
        <taxon>Pseudonocardiales</taxon>
        <taxon>Pseudonocardiaceae</taxon>
        <taxon>Actinomycetospora</taxon>
    </lineage>
</organism>
<dbReference type="AlphaFoldDB" id="A0A4R6VRJ3"/>
<dbReference type="PANTHER" id="PTHR32268">
    <property type="entry name" value="HOMOSERINE O-ACETYLTRANSFERASE"/>
    <property type="match status" value="1"/>
</dbReference>
<feature type="active site" evidence="1">
    <location>
        <position position="316"/>
    </location>
</feature>
<dbReference type="InterPro" id="IPR029058">
    <property type="entry name" value="AB_hydrolase_fold"/>
</dbReference>
<sequence>MPPPTDFETYELGDLPLAGGVTLPDATLAYKTHGTLNTDGSNAVLFPTWFSAYHSDNEWALGEGKALDDYFVIMPNQLGNGLSSSPSNTPAPHGGADFPALSMRDQVTAQHRLVTEHFGLERLALVVGSSMGAGQTWQWAVSHPEMVERAAPIVGSPKTSEHNKVFLASLRAALITDQTFAGGRYDPDKPPVDGLRAFARVYAGWGFSQAFYWQQAYRNLGFSTLEEFLTGFWEAFFLDDRDPNNLLTMVEAWNNADVGQSPGFDGDTEAALRSIRCPVLDLPCRTDLYFPPEDEQHWSQFVPHGQVQVIPSIYGHFAGLGADPDAVAFIDRALRDLLRN</sequence>
<dbReference type="NCBIfam" id="NF005757">
    <property type="entry name" value="PRK07581.1"/>
    <property type="match status" value="1"/>
</dbReference>
<dbReference type="InterPro" id="IPR000073">
    <property type="entry name" value="AB_hydrolase_1"/>
</dbReference>
<keyword evidence="4" id="KW-1185">Reference proteome</keyword>
<dbReference type="PANTHER" id="PTHR32268:SF15">
    <property type="entry name" value="HOMOSERINE ACETYLTRANSFERASE FAMILY PROTEIN (AFU_ORTHOLOGUE AFUA_1G15350)"/>
    <property type="match status" value="1"/>
</dbReference>
<dbReference type="RefSeq" id="WP_133824580.1">
    <property type="nucleotide sequence ID" value="NZ_BAABHR010000046.1"/>
</dbReference>
<dbReference type="PIRSF" id="PIRSF000443">
    <property type="entry name" value="Homoser_Ac_trans"/>
    <property type="match status" value="1"/>
</dbReference>
<feature type="active site" description="Nucleophile" evidence="1">
    <location>
        <position position="130"/>
    </location>
</feature>
<dbReference type="Gene3D" id="3.40.50.1820">
    <property type="entry name" value="alpha/beta hydrolase"/>
    <property type="match status" value="1"/>
</dbReference>
<name>A0A4R6VRJ3_9PSEU</name>